<organism evidence="2 3">
    <name type="scientific">Ideonella oryzae</name>
    <dbReference type="NCBI Taxonomy" id="2937441"/>
    <lineage>
        <taxon>Bacteria</taxon>
        <taxon>Pseudomonadati</taxon>
        <taxon>Pseudomonadota</taxon>
        <taxon>Betaproteobacteria</taxon>
        <taxon>Burkholderiales</taxon>
        <taxon>Sphaerotilaceae</taxon>
        <taxon>Ideonella</taxon>
    </lineage>
</organism>
<comment type="caution">
    <text evidence="2">The sequence shown here is derived from an EMBL/GenBank/DDBJ whole genome shotgun (WGS) entry which is preliminary data.</text>
</comment>
<dbReference type="RefSeq" id="WP_252769322.1">
    <property type="nucleotide sequence ID" value="NZ_JAMXMC010000005.1"/>
</dbReference>
<dbReference type="InterPro" id="IPR021344">
    <property type="entry name" value="DUF2970"/>
</dbReference>
<dbReference type="Proteomes" id="UP001204851">
    <property type="component" value="Unassembled WGS sequence"/>
</dbReference>
<feature type="transmembrane region" description="Helical" evidence="1">
    <location>
        <begin position="44"/>
        <end position="67"/>
    </location>
</feature>
<evidence type="ECO:0000256" key="1">
    <source>
        <dbReference type="SAM" id="Phobius"/>
    </source>
</evidence>
<gene>
    <name evidence="2" type="ORF">M0L44_08890</name>
</gene>
<evidence type="ECO:0000313" key="2">
    <source>
        <dbReference type="EMBL" id="MCO5976823.1"/>
    </source>
</evidence>
<keyword evidence="1" id="KW-0472">Membrane</keyword>
<reference evidence="2 3" key="1">
    <citation type="submission" date="2022-06" db="EMBL/GenBank/DDBJ databases">
        <title>Ideonella sp. NS12-5 Genome sequencing and assembly.</title>
        <authorList>
            <person name="Jung Y."/>
        </authorList>
    </citation>
    <scope>NUCLEOTIDE SEQUENCE [LARGE SCALE GENOMIC DNA]</scope>
    <source>
        <strain evidence="2 3">NS12-5</strain>
    </source>
</reference>
<proteinExistence type="predicted"/>
<keyword evidence="1" id="KW-0812">Transmembrane</keyword>
<keyword evidence="1" id="KW-1133">Transmembrane helix</keyword>
<protein>
    <submittedName>
        <fullName evidence="2">DUF2970 domain-containing protein</fullName>
    </submittedName>
</protein>
<keyword evidence="3" id="KW-1185">Reference proteome</keyword>
<dbReference type="Pfam" id="PF11174">
    <property type="entry name" value="DUF2970"/>
    <property type="match status" value="1"/>
</dbReference>
<accession>A0ABT1BL26</accession>
<dbReference type="EMBL" id="JAMXMC010000005">
    <property type="protein sequence ID" value="MCO5976823.1"/>
    <property type="molecule type" value="Genomic_DNA"/>
</dbReference>
<sequence length="73" mass="8183">MSPQTHGRDGSFWQTVRLVAWSFFGVRRRTDQEQDLRRVKPQHVIVAGLVGAALFVGLLLLLVNWVVDSGASH</sequence>
<evidence type="ECO:0000313" key="3">
    <source>
        <dbReference type="Proteomes" id="UP001204851"/>
    </source>
</evidence>
<name>A0ABT1BL26_9BURK</name>